<comment type="caution">
    <text evidence="2">The sequence shown here is derived from an EMBL/GenBank/DDBJ whole genome shotgun (WGS) entry which is preliminary data.</text>
</comment>
<dbReference type="OrthoDB" id="4712990at2759"/>
<accession>A0A1G4B9X8</accession>
<dbReference type="GeneID" id="34559562"/>
<organism evidence="2 3">
    <name type="scientific">Colletotrichum orchidophilum</name>
    <dbReference type="NCBI Taxonomy" id="1209926"/>
    <lineage>
        <taxon>Eukaryota</taxon>
        <taxon>Fungi</taxon>
        <taxon>Dikarya</taxon>
        <taxon>Ascomycota</taxon>
        <taxon>Pezizomycotina</taxon>
        <taxon>Sordariomycetes</taxon>
        <taxon>Hypocreomycetidae</taxon>
        <taxon>Glomerellales</taxon>
        <taxon>Glomerellaceae</taxon>
        <taxon>Colletotrichum</taxon>
    </lineage>
</organism>
<dbReference type="EMBL" id="MJBS01000048">
    <property type="protein sequence ID" value="OHE98214.1"/>
    <property type="molecule type" value="Genomic_DNA"/>
</dbReference>
<dbReference type="RefSeq" id="XP_022475364.1">
    <property type="nucleotide sequence ID" value="XM_022618052.1"/>
</dbReference>
<dbReference type="AlphaFoldDB" id="A0A1G4B9X8"/>
<proteinExistence type="predicted"/>
<dbReference type="Proteomes" id="UP000176998">
    <property type="component" value="Unassembled WGS sequence"/>
</dbReference>
<protein>
    <submittedName>
        <fullName evidence="2">Uncharacterized protein</fullName>
    </submittedName>
</protein>
<keyword evidence="3" id="KW-1185">Reference proteome</keyword>
<evidence type="ECO:0000313" key="3">
    <source>
        <dbReference type="Proteomes" id="UP000176998"/>
    </source>
</evidence>
<reference evidence="2 3" key="1">
    <citation type="submission" date="2016-09" db="EMBL/GenBank/DDBJ databases">
        <authorList>
            <person name="Capua I."/>
            <person name="De Benedictis P."/>
            <person name="Joannis T."/>
            <person name="Lombin L.H."/>
            <person name="Cattoli G."/>
        </authorList>
    </citation>
    <scope>NUCLEOTIDE SEQUENCE [LARGE SCALE GENOMIC DNA]</scope>
    <source>
        <strain evidence="2 3">IMI 309357</strain>
    </source>
</reference>
<evidence type="ECO:0000256" key="1">
    <source>
        <dbReference type="SAM" id="MobiDB-lite"/>
    </source>
</evidence>
<name>A0A1G4B9X8_9PEZI</name>
<gene>
    <name evidence="2" type="ORF">CORC01_06411</name>
</gene>
<sequence length="83" mass="9242">MAWKQIQTPSGKVKWQSNQDGTQNAIISASRVSSSQLKEYLDANFPGQYSVQLKRDKFKITVGHTPLSRIVSFNTVKGGTDEI</sequence>
<evidence type="ECO:0000313" key="2">
    <source>
        <dbReference type="EMBL" id="OHE98214.1"/>
    </source>
</evidence>
<feature type="region of interest" description="Disordered" evidence="1">
    <location>
        <begin position="1"/>
        <end position="20"/>
    </location>
</feature>